<dbReference type="KEGG" id="nlc:EBAPG3_005170"/>
<reference evidence="1 2" key="1">
    <citation type="journal article" date="2015" name="Int. J. Syst. Evol. Microbiol.">
        <title>Nitrosospira lacus sp. nov., a psychrotolerant, ammonia-oxidizing bacterium from sandy lake sediment.</title>
        <authorList>
            <person name="Urakawa H."/>
            <person name="Garcia J.C."/>
            <person name="Nielsen J.L."/>
            <person name="Le V.Q."/>
            <person name="Kozlowski J.A."/>
            <person name="Stein L.Y."/>
            <person name="Lim C.K."/>
            <person name="Pommerening-Roser A."/>
            <person name="Martens-Habbena W."/>
            <person name="Stahl D.A."/>
            <person name="Klotz M.G."/>
        </authorList>
    </citation>
    <scope>NUCLEOTIDE SEQUENCE [LARGE SCALE GENOMIC DNA]</scope>
    <source>
        <strain evidence="1 2">APG3</strain>
    </source>
</reference>
<name>A0A1W6SN28_9PROT</name>
<dbReference type="EMBL" id="CP021106">
    <property type="protein sequence ID" value="ARO87210.1"/>
    <property type="molecule type" value="Genomic_DNA"/>
</dbReference>
<dbReference type="Proteomes" id="UP000012179">
    <property type="component" value="Chromosome"/>
</dbReference>
<proteinExistence type="predicted"/>
<accession>A0A1W6SN28</accession>
<evidence type="ECO:0000313" key="1">
    <source>
        <dbReference type="EMBL" id="ARO87210.1"/>
    </source>
</evidence>
<keyword evidence="2" id="KW-1185">Reference proteome</keyword>
<gene>
    <name evidence="1" type="ORF">EBAPG3_005170</name>
</gene>
<dbReference type="AlphaFoldDB" id="A0A1W6SN28"/>
<organism evidence="1 2">
    <name type="scientific">Nitrosospira lacus</name>
    <dbReference type="NCBI Taxonomy" id="1288494"/>
    <lineage>
        <taxon>Bacteria</taxon>
        <taxon>Pseudomonadati</taxon>
        <taxon>Pseudomonadota</taxon>
        <taxon>Betaproteobacteria</taxon>
        <taxon>Nitrosomonadales</taxon>
        <taxon>Nitrosomonadaceae</taxon>
        <taxon>Nitrosospira</taxon>
    </lineage>
</organism>
<sequence length="72" mass="8485">MSRGNTCFHSILEEWCLFIPDNPSGCEMMARQVAWQLWRWEEIHRASGENGRNPADRARVGWKSRRMDYLGS</sequence>
<evidence type="ECO:0000313" key="2">
    <source>
        <dbReference type="Proteomes" id="UP000012179"/>
    </source>
</evidence>
<protein>
    <submittedName>
        <fullName evidence="1">Uncharacterized protein</fullName>
    </submittedName>
</protein>